<dbReference type="PANTHER" id="PTHR21391:SF0">
    <property type="entry name" value="AT04489P-RELATED"/>
    <property type="match status" value="1"/>
</dbReference>
<dbReference type="Proteomes" id="UP000504631">
    <property type="component" value="Unplaced"/>
</dbReference>
<dbReference type="SMART" id="SM00028">
    <property type="entry name" value="TPR"/>
    <property type="match status" value="2"/>
</dbReference>
<dbReference type="KEGG" id="bvk:117232838"/>
<evidence type="ECO:0000256" key="1">
    <source>
        <dbReference type="PROSITE-ProRule" id="PRU00339"/>
    </source>
</evidence>
<dbReference type="PANTHER" id="PTHR21391">
    <property type="entry name" value="AT04489P-RELATED"/>
    <property type="match status" value="1"/>
</dbReference>
<dbReference type="SUPFAM" id="SSF48452">
    <property type="entry name" value="TPR-like"/>
    <property type="match status" value="1"/>
</dbReference>
<dbReference type="GeneID" id="117232838"/>
<dbReference type="InterPro" id="IPR011990">
    <property type="entry name" value="TPR-like_helical_dom_sf"/>
</dbReference>
<dbReference type="RefSeq" id="XP_033348416.1">
    <property type="nucleotide sequence ID" value="XM_033492525.1"/>
</dbReference>
<evidence type="ECO:0000313" key="3">
    <source>
        <dbReference type="RefSeq" id="XP_033348416.1"/>
    </source>
</evidence>
<dbReference type="InterPro" id="IPR019734">
    <property type="entry name" value="TPR_rpt"/>
</dbReference>
<name>A0A6J3K7E3_9HYME</name>
<evidence type="ECO:0000313" key="2">
    <source>
        <dbReference type="Proteomes" id="UP000504631"/>
    </source>
</evidence>
<reference evidence="3" key="1">
    <citation type="submission" date="2025-08" db="UniProtKB">
        <authorList>
            <consortium name="RefSeq"/>
        </authorList>
    </citation>
    <scope>IDENTIFICATION</scope>
    <source>
        <tissue evidence="3">Muscle</tissue>
    </source>
</reference>
<keyword evidence="2" id="KW-1185">Reference proteome</keyword>
<protein>
    <submittedName>
        <fullName evidence="3">Tetratricopeptide repeat protein 25-like</fullName>
    </submittedName>
</protein>
<dbReference type="Gene3D" id="1.25.40.10">
    <property type="entry name" value="Tetratricopeptide repeat domain"/>
    <property type="match status" value="1"/>
</dbReference>
<feature type="repeat" description="TPR" evidence="1">
    <location>
        <begin position="50"/>
        <end position="83"/>
    </location>
</feature>
<sequence length="613" mass="72808">MVKTNDEGPLFFRDGIVYREWGYRLSSLERYPLAEMYFEKAIQQGQQNDLRTYVGLGKVQLNYARFRRALKTTEKCLTLDPTHSHVKHMQLQTLFHIGEFEHSLVHAHQGYQKYPTTFFQHGILRGNETIEDCIGLDTESMALELLSPWIRELQVYRELLIEKLKEEVDELAGIEEEQTKFKVNYPEARAEAEFRRMQRILAHIYLGYLAHDNEFLQHLAEHPEKLESPNKETSVLLHQVISRNYRRGIRRQNVLRMRRPLYVMMFESRRIPPGHKKTLENEKKLRRNLIIIQADFLLHRLHEIRMRKDYITFFGMVDRVKDKFDSYSLKMFPVKEKCLNALYNMVAWTYIDTRDLSKIESKQLKRTYLKHHLGIRVAELPRDSDIGWLKATDRKETLKMYRRRLAMASEPSELAWLFHEFSKYLIDIRRYDLARFYGKKARDMGQEAGNEQWMLNSQHLFIRIEISQNYRNEAKEAALLALSSAKKLGLDFLIDFYKNAIEVIDDMDMEKLLAFDAIAARQQLILNLMPDDMKTEVDFLWRRMDAVPASRRLSVMPGCKPVDRKFKLPCKRMTILPSPPRDPEKEARKALLAQYESSKDRPNFAVFDEYEYE</sequence>
<dbReference type="AlphaFoldDB" id="A0A6J3K7E3"/>
<proteinExistence type="predicted"/>
<dbReference type="PROSITE" id="PS50005">
    <property type="entry name" value="TPR"/>
    <property type="match status" value="1"/>
</dbReference>
<accession>A0A6J3K7E3</accession>
<gene>
    <name evidence="3" type="primary">LOC117232838</name>
</gene>
<keyword evidence="1" id="KW-0802">TPR repeat</keyword>
<organism evidence="2 3">
    <name type="scientific">Bombus vosnesenskii</name>
    <dbReference type="NCBI Taxonomy" id="207650"/>
    <lineage>
        <taxon>Eukaryota</taxon>
        <taxon>Metazoa</taxon>
        <taxon>Ecdysozoa</taxon>
        <taxon>Arthropoda</taxon>
        <taxon>Hexapoda</taxon>
        <taxon>Insecta</taxon>
        <taxon>Pterygota</taxon>
        <taxon>Neoptera</taxon>
        <taxon>Endopterygota</taxon>
        <taxon>Hymenoptera</taxon>
        <taxon>Apocrita</taxon>
        <taxon>Aculeata</taxon>
        <taxon>Apoidea</taxon>
        <taxon>Anthophila</taxon>
        <taxon>Apidae</taxon>
        <taxon>Bombus</taxon>
        <taxon>Pyrobombus</taxon>
    </lineage>
</organism>